<keyword evidence="4" id="KW-0456">Lyase</keyword>
<gene>
    <name evidence="5" type="ORF">SAMN04488044_0887</name>
</gene>
<dbReference type="GO" id="GO:0006729">
    <property type="term" value="P:tetrahydrobiopterin biosynthetic process"/>
    <property type="evidence" value="ECO:0007669"/>
    <property type="project" value="InterPro"/>
</dbReference>
<dbReference type="OrthoDB" id="9794987at2"/>
<accession>A0A1M5K706</accession>
<evidence type="ECO:0000313" key="6">
    <source>
        <dbReference type="Proteomes" id="UP000184211"/>
    </source>
</evidence>
<proteinExistence type="inferred from homology"/>
<evidence type="ECO:0000256" key="3">
    <source>
        <dbReference type="ARBA" id="ARBA00013252"/>
    </source>
</evidence>
<reference evidence="6" key="1">
    <citation type="submission" date="2016-11" db="EMBL/GenBank/DDBJ databases">
        <authorList>
            <person name="Varghese N."/>
            <person name="Submissions S."/>
        </authorList>
    </citation>
    <scope>NUCLEOTIDE SEQUENCE [LARGE SCALE GENOMIC DNA]</scope>
    <source>
        <strain evidence="6">DSM 28223</strain>
    </source>
</reference>
<dbReference type="AlphaFoldDB" id="A0A1M5K706"/>
<evidence type="ECO:0000313" key="5">
    <source>
        <dbReference type="EMBL" id="SHG48556.1"/>
    </source>
</evidence>
<dbReference type="PANTHER" id="PTHR12599">
    <property type="entry name" value="PTERIN-4-ALPHA-CARBINOLAMINE DEHYDRATASE"/>
    <property type="match status" value="1"/>
</dbReference>
<dbReference type="PANTHER" id="PTHR12599:SF0">
    <property type="entry name" value="PTERIN-4-ALPHA-CARBINOLAMINE DEHYDRATASE"/>
    <property type="match status" value="1"/>
</dbReference>
<sequence length="106" mass="11704">MTTATQCVPCSQGTGVLDQAQIDDGLTNLPGWAQRESTIFKRYEFKGFAKATQMANLVAWHSDKMGHHADISFGWGYCEVVYTSHEAGGLTENDFLCAIRLESLLD</sequence>
<dbReference type="Proteomes" id="UP000184211">
    <property type="component" value="Unassembled WGS sequence"/>
</dbReference>
<dbReference type="Pfam" id="PF01329">
    <property type="entry name" value="Pterin_4a"/>
    <property type="match status" value="1"/>
</dbReference>
<dbReference type="EMBL" id="FQWM01000001">
    <property type="protein sequence ID" value="SHG48556.1"/>
    <property type="molecule type" value="Genomic_DNA"/>
</dbReference>
<organism evidence="5 6">
    <name type="scientific">Cognatishimia maritima</name>
    <dbReference type="NCBI Taxonomy" id="870908"/>
    <lineage>
        <taxon>Bacteria</taxon>
        <taxon>Pseudomonadati</taxon>
        <taxon>Pseudomonadota</taxon>
        <taxon>Alphaproteobacteria</taxon>
        <taxon>Rhodobacterales</taxon>
        <taxon>Paracoccaceae</taxon>
        <taxon>Cognatishimia</taxon>
    </lineage>
</organism>
<dbReference type="Gene3D" id="3.30.1360.20">
    <property type="entry name" value="Transcriptional coactivator/pterin dehydratase"/>
    <property type="match status" value="1"/>
</dbReference>
<dbReference type="InterPro" id="IPR036428">
    <property type="entry name" value="PCD_sf"/>
</dbReference>
<dbReference type="EC" id="4.2.1.96" evidence="3"/>
<dbReference type="RefSeq" id="WP_072791010.1">
    <property type="nucleotide sequence ID" value="NZ_FQWM01000001.1"/>
</dbReference>
<dbReference type="STRING" id="870908.SAMN04488044_0887"/>
<dbReference type="GO" id="GO:0008124">
    <property type="term" value="F:4-alpha-hydroxytetrahydrobiopterin dehydratase activity"/>
    <property type="evidence" value="ECO:0007669"/>
    <property type="project" value="UniProtKB-EC"/>
</dbReference>
<dbReference type="InterPro" id="IPR001533">
    <property type="entry name" value="Pterin_deHydtase"/>
</dbReference>
<comment type="similarity">
    <text evidence="2">Belongs to the pterin-4-alpha-carbinolamine dehydratase family.</text>
</comment>
<evidence type="ECO:0000256" key="4">
    <source>
        <dbReference type="ARBA" id="ARBA00023239"/>
    </source>
</evidence>
<evidence type="ECO:0000256" key="2">
    <source>
        <dbReference type="ARBA" id="ARBA00006472"/>
    </source>
</evidence>
<name>A0A1M5K706_9RHOB</name>
<protein>
    <recommendedName>
        <fullName evidence="3">4a-hydroxytetrahydrobiopterin dehydratase</fullName>
        <ecNumber evidence="3">4.2.1.96</ecNumber>
    </recommendedName>
</protein>
<dbReference type="SUPFAM" id="SSF55248">
    <property type="entry name" value="PCD-like"/>
    <property type="match status" value="1"/>
</dbReference>
<comment type="catalytic activity">
    <reaction evidence="1">
        <text>(4aS,6R)-4a-hydroxy-L-erythro-5,6,7,8-tetrahydrobiopterin = (6R)-L-erythro-6,7-dihydrobiopterin + H2O</text>
        <dbReference type="Rhea" id="RHEA:11920"/>
        <dbReference type="ChEBI" id="CHEBI:15377"/>
        <dbReference type="ChEBI" id="CHEBI:15642"/>
        <dbReference type="ChEBI" id="CHEBI:43120"/>
        <dbReference type="EC" id="4.2.1.96"/>
    </reaction>
</comment>
<keyword evidence="6" id="KW-1185">Reference proteome</keyword>
<evidence type="ECO:0000256" key="1">
    <source>
        <dbReference type="ARBA" id="ARBA00001554"/>
    </source>
</evidence>